<accession>A5CC74</accession>
<gene>
    <name evidence="1" type="primary">tchB</name>
    <name evidence="1" type="ordered locus">OTBS_0181</name>
</gene>
<sequence>MSIRVLRFMIGVIALIKFSDIYAVEYGLEADNLLKLEISDSGQQELILKMKKLMIFLCTLKMQLKFIALRKEENNVYLTVIGKHKTTQDLMLIFSKNSKLCNAC</sequence>
<evidence type="ECO:0000313" key="1">
    <source>
        <dbReference type="EMBL" id="CAM79247.1"/>
    </source>
</evidence>
<dbReference type="AlphaFoldDB" id="A5CC74"/>
<dbReference type="HOGENOM" id="CLU_141005_1_0_5"/>
<reference evidence="1 2" key="1">
    <citation type="journal article" date="2007" name="Proc. Natl. Acad. Sci. U.S.A.">
        <title>The Orientia tsutsugamushi genome reveals massive proliferation of conjugative type IV secretion system and host-cell interaction genes.</title>
        <authorList>
            <person name="Cho N.-H."/>
            <person name="Kim H.-R."/>
            <person name="Lee J.-H."/>
            <person name="Kim S.-Y."/>
            <person name="Kim J."/>
            <person name="Cha S."/>
            <person name="Kim S.-Y."/>
            <person name="Darby A.C."/>
            <person name="Fuxelius H.-H."/>
            <person name="Yin J."/>
            <person name="Kim J.H."/>
            <person name="Kim J."/>
            <person name="Lee S.J."/>
            <person name="Koh Y.-S."/>
            <person name="Jang W.-J."/>
            <person name="Park K.-H."/>
            <person name="Andersson S.G.E."/>
            <person name="Choi M.-S."/>
            <person name="Kim I.-S."/>
        </authorList>
    </citation>
    <scope>NUCLEOTIDE SEQUENCE [LARGE SCALE GENOMIC DNA]</scope>
    <source>
        <strain evidence="1 2">Boryong</strain>
    </source>
</reference>
<dbReference type="Proteomes" id="UP000001565">
    <property type="component" value="Chromosome"/>
</dbReference>
<dbReference type="EMBL" id="AM494475">
    <property type="protein sequence ID" value="CAM79247.1"/>
    <property type="molecule type" value="Genomic_DNA"/>
</dbReference>
<protein>
    <submittedName>
        <fullName evidence="1">Uncharacterized protein</fullName>
    </submittedName>
</protein>
<name>A5CC74_ORITB</name>
<dbReference type="KEGG" id="ots:OTBS_0181"/>
<proteinExistence type="predicted"/>
<organism evidence="1 2">
    <name type="scientific">Orientia tsutsugamushi (strain Boryong)</name>
    <name type="common">Rickettsia tsutsugamushi</name>
    <dbReference type="NCBI Taxonomy" id="357244"/>
    <lineage>
        <taxon>Bacteria</taxon>
        <taxon>Pseudomonadati</taxon>
        <taxon>Pseudomonadota</taxon>
        <taxon>Alphaproteobacteria</taxon>
        <taxon>Rickettsiales</taxon>
        <taxon>Rickettsiaceae</taxon>
        <taxon>Rickettsieae</taxon>
        <taxon>Orientia</taxon>
    </lineage>
</organism>
<evidence type="ECO:0000313" key="2">
    <source>
        <dbReference type="Proteomes" id="UP000001565"/>
    </source>
</evidence>